<dbReference type="OrthoDB" id="5062115at2759"/>
<keyword evidence="8" id="KW-0813">Transport</keyword>
<dbReference type="NCBIfam" id="TIGR00805">
    <property type="entry name" value="oat"/>
    <property type="match status" value="1"/>
</dbReference>
<name>B4J9Q2_DROGR</name>
<dbReference type="eggNOG" id="KOG3626">
    <property type="taxonomic scope" value="Eukaryota"/>
</dbReference>
<dbReference type="SUPFAM" id="SSF100895">
    <property type="entry name" value="Kazal-type serine protease inhibitors"/>
    <property type="match status" value="1"/>
</dbReference>
<dbReference type="PANTHER" id="PTHR11388">
    <property type="entry name" value="ORGANIC ANION TRANSPORTER"/>
    <property type="match status" value="1"/>
</dbReference>
<feature type="transmembrane region" description="Helical" evidence="8">
    <location>
        <begin position="120"/>
        <end position="139"/>
    </location>
</feature>
<feature type="transmembrane region" description="Helical" evidence="8">
    <location>
        <begin position="410"/>
        <end position="429"/>
    </location>
</feature>
<evidence type="ECO:0000259" key="9">
    <source>
        <dbReference type="PROSITE" id="PS51465"/>
    </source>
</evidence>
<dbReference type="PANTHER" id="PTHR11388:SF76">
    <property type="entry name" value="SOLUTE CARRIER ORGANIC ANION TRANSPORTER FAMILY MEMBER"/>
    <property type="match status" value="1"/>
</dbReference>
<feature type="domain" description="Kazal-like" evidence="9">
    <location>
        <begin position="442"/>
        <end position="491"/>
    </location>
</feature>
<evidence type="ECO:0000256" key="2">
    <source>
        <dbReference type="ARBA" id="ARBA00009657"/>
    </source>
</evidence>
<keyword evidence="3" id="KW-1003">Cell membrane</keyword>
<dbReference type="FunCoup" id="B4J9Q2">
    <property type="interactions" value="15"/>
</dbReference>
<dbReference type="Pfam" id="PF03137">
    <property type="entry name" value="OATP"/>
    <property type="match status" value="1"/>
</dbReference>
<accession>B4J9Q2</accession>
<proteinExistence type="inferred from homology"/>
<feature type="transmembrane region" description="Helical" evidence="8">
    <location>
        <begin position="190"/>
        <end position="214"/>
    </location>
</feature>
<dbReference type="SUPFAM" id="SSF103473">
    <property type="entry name" value="MFS general substrate transporter"/>
    <property type="match status" value="1"/>
</dbReference>
<dbReference type="InParanoid" id="B4J9Q2"/>
<dbReference type="GO" id="GO:0006811">
    <property type="term" value="P:monoatomic ion transport"/>
    <property type="evidence" value="ECO:0007669"/>
    <property type="project" value="UniProtKB-KW"/>
</dbReference>
<evidence type="ECO:0000313" key="11">
    <source>
        <dbReference type="Proteomes" id="UP000001070"/>
    </source>
</evidence>
<dbReference type="Proteomes" id="UP000001070">
    <property type="component" value="Unassembled WGS sequence"/>
</dbReference>
<gene>
    <name evidence="10" type="primary">Dgri\GH20435</name>
    <name evidence="10" type="ORF">Dgri_GH20435</name>
</gene>
<feature type="transmembrane region" description="Helical" evidence="8">
    <location>
        <begin position="560"/>
        <end position="585"/>
    </location>
</feature>
<dbReference type="InterPro" id="IPR036058">
    <property type="entry name" value="Kazal_dom_sf"/>
</dbReference>
<organism evidence="11">
    <name type="scientific">Drosophila grimshawi</name>
    <name type="common">Hawaiian fruit fly</name>
    <name type="synonym">Idiomyia grimshawi</name>
    <dbReference type="NCBI Taxonomy" id="7222"/>
    <lineage>
        <taxon>Eukaryota</taxon>
        <taxon>Metazoa</taxon>
        <taxon>Ecdysozoa</taxon>
        <taxon>Arthropoda</taxon>
        <taxon>Hexapoda</taxon>
        <taxon>Insecta</taxon>
        <taxon>Pterygota</taxon>
        <taxon>Neoptera</taxon>
        <taxon>Endopterygota</taxon>
        <taxon>Diptera</taxon>
        <taxon>Brachycera</taxon>
        <taxon>Muscomorpha</taxon>
        <taxon>Ephydroidea</taxon>
        <taxon>Drosophilidae</taxon>
        <taxon>Drosophila</taxon>
        <taxon>Hawaiian Drosophila</taxon>
    </lineage>
</organism>
<evidence type="ECO:0000256" key="5">
    <source>
        <dbReference type="ARBA" id="ARBA00022989"/>
    </source>
</evidence>
<feature type="transmembrane region" description="Helical" evidence="8">
    <location>
        <begin position="273"/>
        <end position="293"/>
    </location>
</feature>
<dbReference type="Pfam" id="PF07648">
    <property type="entry name" value="Kazal_2"/>
    <property type="match status" value="1"/>
</dbReference>
<dbReference type="InterPro" id="IPR002350">
    <property type="entry name" value="Kazal_dom"/>
</dbReference>
<dbReference type="InterPro" id="IPR036259">
    <property type="entry name" value="MFS_trans_sf"/>
</dbReference>
<dbReference type="InterPro" id="IPR004156">
    <property type="entry name" value="OATP"/>
</dbReference>
<dbReference type="EMBL" id="CH916367">
    <property type="protein sequence ID" value="EDW01466.1"/>
    <property type="molecule type" value="Genomic_DNA"/>
</dbReference>
<dbReference type="GO" id="GO:0015347">
    <property type="term" value="F:sodium-independent organic anion transmembrane transporter activity"/>
    <property type="evidence" value="ECO:0007669"/>
    <property type="project" value="TreeGrafter"/>
</dbReference>
<evidence type="ECO:0000256" key="6">
    <source>
        <dbReference type="ARBA" id="ARBA00023136"/>
    </source>
</evidence>
<feature type="transmembrane region" description="Helical" evidence="8">
    <location>
        <begin position="50"/>
        <end position="69"/>
    </location>
</feature>
<dbReference type="Gene3D" id="1.20.1250.20">
    <property type="entry name" value="MFS general substrate transporter like domains"/>
    <property type="match status" value="1"/>
</dbReference>
<comment type="similarity">
    <text evidence="2 8">Belongs to the organo anion transporter (TC 2.A.60) family.</text>
</comment>
<feature type="transmembrane region" description="Helical" evidence="8">
    <location>
        <begin position="371"/>
        <end position="398"/>
    </location>
</feature>
<keyword evidence="5 8" id="KW-1133">Transmembrane helix</keyword>
<keyword evidence="6 8" id="KW-0472">Membrane</keyword>
<dbReference type="HOGENOM" id="CLU_008954_1_3_1"/>
<dbReference type="OMA" id="SMSLAYF"/>
<sequence>MSVDKKPDQEEEFPFLKNGKLAKEKPHKDIRCGFWIFKGPFLQRLATEKAYVLIYGLGGCLMSMSIAYFTGTLTTLEKRYKIPTKLSGLIIVGNDVSMMITSVLAGYFIHKGHRARWIGFGYFTVIIFCLLTSSLHFIYGPGEDALKLTRQFGDYDNSSDFMSIAHKDHKLCMTTDPGCIEQDGTWVPPLVMFIGQFIAGIGISLFWTVGIAYMDDNISKEKTPAMLSISAFLRMLGPAIGYSLASVCLRVYIDPELDPLIQPGDPRWLGAWWIGFLVLAGVTFIFAFLMTMFPKELPSAKVRRINLEESGMQDPKEHKDLSISDMVRSIRRLVTNKVYMYNTFASSFYLFGYFAYWIYTPKYIETQYRQSASVATMATGAIALGFSAAGVLISGFVVSKYKPSGRAMAAWNACVDFLTVAGILCYVVIGCEGSDKLSSMAVTSADNCSASCHCEYVHYAPICSPNNDTYISACHAGCTDKVKDQLGRTLFTGCACVAPSNSTGVPNLRYAVDGACPVDCTKEFIIFLVVMCLLKLIGSSSKSTSLLISLRCIKPEDKSLALGLGGLISSLSAFIPSPIFFGWLLDKYCLVWGKTCSNKGNCWLYDTESLRYAFNLTTALFIFLGGIFNVLVWHHAEDLKIFDDEPSESNKADDKVDNIKLNTKGEDVKISEKLENS</sequence>
<feature type="transmembrane region" description="Helical" evidence="8">
    <location>
        <begin position="235"/>
        <end position="253"/>
    </location>
</feature>
<dbReference type="PhylomeDB" id="B4J9Q2"/>
<feature type="transmembrane region" description="Helical" evidence="8">
    <location>
        <begin position="612"/>
        <end position="632"/>
    </location>
</feature>
<keyword evidence="11" id="KW-1185">Reference proteome</keyword>
<keyword evidence="7" id="KW-1015">Disulfide bond</keyword>
<evidence type="ECO:0000313" key="10">
    <source>
        <dbReference type="EMBL" id="EDW01466.1"/>
    </source>
</evidence>
<evidence type="ECO:0000256" key="1">
    <source>
        <dbReference type="ARBA" id="ARBA00004651"/>
    </source>
</evidence>
<keyword evidence="8" id="KW-0406">Ion transport</keyword>
<dbReference type="GO" id="GO:0043252">
    <property type="term" value="P:sodium-independent organic anion transport"/>
    <property type="evidence" value="ECO:0007669"/>
    <property type="project" value="TreeGrafter"/>
</dbReference>
<dbReference type="CDD" id="cd17336">
    <property type="entry name" value="MFS_SLCO_OATP"/>
    <property type="match status" value="1"/>
</dbReference>
<comment type="subcellular location">
    <subcellularLocation>
        <location evidence="1 8">Cell membrane</location>
        <topology evidence="1 8">Multi-pass membrane protein</topology>
    </subcellularLocation>
</comment>
<reference evidence="10 11" key="1">
    <citation type="journal article" date="2007" name="Nature">
        <title>Evolution of genes and genomes on the Drosophila phylogeny.</title>
        <authorList>
            <consortium name="Drosophila 12 Genomes Consortium"/>
            <person name="Clark A.G."/>
            <person name="Eisen M.B."/>
            <person name="Smith D.R."/>
            <person name="Bergman C.M."/>
            <person name="Oliver B."/>
            <person name="Markow T.A."/>
            <person name="Kaufman T.C."/>
            <person name="Kellis M."/>
            <person name="Gelbart W."/>
            <person name="Iyer V.N."/>
            <person name="Pollard D.A."/>
            <person name="Sackton T.B."/>
            <person name="Larracuente A.M."/>
            <person name="Singh N.D."/>
            <person name="Abad J.P."/>
            <person name="Abt D.N."/>
            <person name="Adryan B."/>
            <person name="Aguade M."/>
            <person name="Akashi H."/>
            <person name="Anderson W.W."/>
            <person name="Aquadro C.F."/>
            <person name="Ardell D.H."/>
            <person name="Arguello R."/>
            <person name="Artieri C.G."/>
            <person name="Barbash D.A."/>
            <person name="Barker D."/>
            <person name="Barsanti P."/>
            <person name="Batterham P."/>
            <person name="Batzoglou S."/>
            <person name="Begun D."/>
            <person name="Bhutkar A."/>
            <person name="Blanco E."/>
            <person name="Bosak S.A."/>
            <person name="Bradley R.K."/>
            <person name="Brand A.D."/>
            <person name="Brent M.R."/>
            <person name="Brooks A.N."/>
            <person name="Brown R.H."/>
            <person name="Butlin R.K."/>
            <person name="Caggese C."/>
            <person name="Calvi B.R."/>
            <person name="Bernardo de Carvalho A."/>
            <person name="Caspi A."/>
            <person name="Castrezana S."/>
            <person name="Celniker S.E."/>
            <person name="Chang J.L."/>
            <person name="Chapple C."/>
            <person name="Chatterji S."/>
            <person name="Chinwalla A."/>
            <person name="Civetta A."/>
            <person name="Clifton S.W."/>
            <person name="Comeron J.M."/>
            <person name="Costello J.C."/>
            <person name="Coyne J.A."/>
            <person name="Daub J."/>
            <person name="David R.G."/>
            <person name="Delcher A.L."/>
            <person name="Delehaunty K."/>
            <person name="Do C.B."/>
            <person name="Ebling H."/>
            <person name="Edwards K."/>
            <person name="Eickbush T."/>
            <person name="Evans J.D."/>
            <person name="Filipski A."/>
            <person name="Findeiss S."/>
            <person name="Freyhult E."/>
            <person name="Fulton L."/>
            <person name="Fulton R."/>
            <person name="Garcia A.C."/>
            <person name="Gardiner A."/>
            <person name="Garfield D.A."/>
            <person name="Garvin B.E."/>
            <person name="Gibson G."/>
            <person name="Gilbert D."/>
            <person name="Gnerre S."/>
            <person name="Godfrey J."/>
            <person name="Good R."/>
            <person name="Gotea V."/>
            <person name="Gravely B."/>
            <person name="Greenberg A.J."/>
            <person name="Griffiths-Jones S."/>
            <person name="Gross S."/>
            <person name="Guigo R."/>
            <person name="Gustafson E.A."/>
            <person name="Haerty W."/>
            <person name="Hahn M.W."/>
            <person name="Halligan D.L."/>
            <person name="Halpern A.L."/>
            <person name="Halter G.M."/>
            <person name="Han M.V."/>
            <person name="Heger A."/>
            <person name="Hillier L."/>
            <person name="Hinrichs A.S."/>
            <person name="Holmes I."/>
            <person name="Hoskins R.A."/>
            <person name="Hubisz M.J."/>
            <person name="Hultmark D."/>
            <person name="Huntley M.A."/>
            <person name="Jaffe D.B."/>
            <person name="Jagadeeshan S."/>
            <person name="Jeck W.R."/>
            <person name="Johnson J."/>
            <person name="Jones C.D."/>
            <person name="Jordan W.C."/>
            <person name="Karpen G.H."/>
            <person name="Kataoka E."/>
            <person name="Keightley P.D."/>
            <person name="Kheradpour P."/>
            <person name="Kirkness E.F."/>
            <person name="Koerich L.B."/>
            <person name="Kristiansen K."/>
            <person name="Kudrna D."/>
            <person name="Kulathinal R.J."/>
            <person name="Kumar S."/>
            <person name="Kwok R."/>
            <person name="Lander E."/>
            <person name="Langley C.H."/>
            <person name="Lapoint R."/>
            <person name="Lazzaro B.P."/>
            <person name="Lee S.J."/>
            <person name="Levesque L."/>
            <person name="Li R."/>
            <person name="Lin C.F."/>
            <person name="Lin M.F."/>
            <person name="Lindblad-Toh K."/>
            <person name="Llopart A."/>
            <person name="Long M."/>
            <person name="Low L."/>
            <person name="Lozovsky E."/>
            <person name="Lu J."/>
            <person name="Luo M."/>
            <person name="Machado C.A."/>
            <person name="Makalowski W."/>
            <person name="Marzo M."/>
            <person name="Matsuda M."/>
            <person name="Matzkin L."/>
            <person name="McAllister B."/>
            <person name="McBride C.S."/>
            <person name="McKernan B."/>
            <person name="McKernan K."/>
            <person name="Mendez-Lago M."/>
            <person name="Minx P."/>
            <person name="Mollenhauer M.U."/>
            <person name="Montooth K."/>
            <person name="Mount S.M."/>
            <person name="Mu X."/>
            <person name="Myers E."/>
            <person name="Negre B."/>
            <person name="Newfeld S."/>
            <person name="Nielsen R."/>
            <person name="Noor M.A."/>
            <person name="O'Grady P."/>
            <person name="Pachter L."/>
            <person name="Papaceit M."/>
            <person name="Parisi M.J."/>
            <person name="Parisi M."/>
            <person name="Parts L."/>
            <person name="Pedersen J.S."/>
            <person name="Pesole G."/>
            <person name="Phillippy A.M."/>
            <person name="Ponting C.P."/>
            <person name="Pop M."/>
            <person name="Porcelli D."/>
            <person name="Powell J.R."/>
            <person name="Prohaska S."/>
            <person name="Pruitt K."/>
            <person name="Puig M."/>
            <person name="Quesneville H."/>
            <person name="Ram K.R."/>
            <person name="Rand D."/>
            <person name="Rasmussen M.D."/>
            <person name="Reed L.K."/>
            <person name="Reenan R."/>
            <person name="Reily A."/>
            <person name="Remington K.A."/>
            <person name="Rieger T.T."/>
            <person name="Ritchie M.G."/>
            <person name="Robin C."/>
            <person name="Rogers Y.H."/>
            <person name="Rohde C."/>
            <person name="Rozas J."/>
            <person name="Rubenfield M.J."/>
            <person name="Ruiz A."/>
            <person name="Russo S."/>
            <person name="Salzberg S.L."/>
            <person name="Sanchez-Gracia A."/>
            <person name="Saranga D.J."/>
            <person name="Sato H."/>
            <person name="Schaeffer S.W."/>
            <person name="Schatz M.C."/>
            <person name="Schlenke T."/>
            <person name="Schwartz R."/>
            <person name="Segarra C."/>
            <person name="Singh R.S."/>
            <person name="Sirot L."/>
            <person name="Sirota M."/>
            <person name="Sisneros N.B."/>
            <person name="Smith C.D."/>
            <person name="Smith T.F."/>
            <person name="Spieth J."/>
            <person name="Stage D.E."/>
            <person name="Stark A."/>
            <person name="Stephan W."/>
            <person name="Strausberg R.L."/>
            <person name="Strempel S."/>
            <person name="Sturgill D."/>
            <person name="Sutton G."/>
            <person name="Sutton G.G."/>
            <person name="Tao W."/>
            <person name="Teichmann S."/>
            <person name="Tobari Y.N."/>
            <person name="Tomimura Y."/>
            <person name="Tsolas J.M."/>
            <person name="Valente V.L."/>
            <person name="Venter E."/>
            <person name="Venter J.C."/>
            <person name="Vicario S."/>
            <person name="Vieira F.G."/>
            <person name="Vilella A.J."/>
            <person name="Villasante A."/>
            <person name="Walenz B."/>
            <person name="Wang J."/>
            <person name="Wasserman M."/>
            <person name="Watts T."/>
            <person name="Wilson D."/>
            <person name="Wilson R.K."/>
            <person name="Wing R.A."/>
            <person name="Wolfner M.F."/>
            <person name="Wong A."/>
            <person name="Wong G.K."/>
            <person name="Wu C.I."/>
            <person name="Wu G."/>
            <person name="Yamamoto D."/>
            <person name="Yang H.P."/>
            <person name="Yang S.P."/>
            <person name="Yorke J.A."/>
            <person name="Yoshida K."/>
            <person name="Zdobnov E."/>
            <person name="Zhang P."/>
            <person name="Zhang Y."/>
            <person name="Zimin A.V."/>
            <person name="Baldwin J."/>
            <person name="Abdouelleil A."/>
            <person name="Abdulkadir J."/>
            <person name="Abebe A."/>
            <person name="Abera B."/>
            <person name="Abreu J."/>
            <person name="Acer S.C."/>
            <person name="Aftuck L."/>
            <person name="Alexander A."/>
            <person name="An P."/>
            <person name="Anderson E."/>
            <person name="Anderson S."/>
            <person name="Arachi H."/>
            <person name="Azer M."/>
            <person name="Bachantsang P."/>
            <person name="Barry A."/>
            <person name="Bayul T."/>
            <person name="Berlin A."/>
            <person name="Bessette D."/>
            <person name="Bloom T."/>
            <person name="Blye J."/>
            <person name="Boguslavskiy L."/>
            <person name="Bonnet C."/>
            <person name="Boukhgalter B."/>
            <person name="Bourzgui I."/>
            <person name="Brown A."/>
            <person name="Cahill P."/>
            <person name="Channer S."/>
            <person name="Cheshatsang Y."/>
            <person name="Chuda L."/>
            <person name="Citroen M."/>
            <person name="Collymore A."/>
            <person name="Cooke P."/>
            <person name="Costello M."/>
            <person name="D'Aco K."/>
            <person name="Daza R."/>
            <person name="De Haan G."/>
            <person name="DeGray S."/>
            <person name="DeMaso C."/>
            <person name="Dhargay N."/>
            <person name="Dooley K."/>
            <person name="Dooley E."/>
            <person name="Doricent M."/>
            <person name="Dorje P."/>
            <person name="Dorjee K."/>
            <person name="Dupes A."/>
            <person name="Elong R."/>
            <person name="Falk J."/>
            <person name="Farina A."/>
            <person name="Faro S."/>
            <person name="Ferguson D."/>
            <person name="Fisher S."/>
            <person name="Foley C.D."/>
            <person name="Franke A."/>
            <person name="Friedrich D."/>
            <person name="Gadbois L."/>
            <person name="Gearin G."/>
            <person name="Gearin C.R."/>
            <person name="Giannoukos G."/>
            <person name="Goode T."/>
            <person name="Graham J."/>
            <person name="Grandbois E."/>
            <person name="Grewal S."/>
            <person name="Gyaltsen K."/>
            <person name="Hafez N."/>
            <person name="Hagos B."/>
            <person name="Hall J."/>
            <person name="Henson C."/>
            <person name="Hollinger A."/>
            <person name="Honan T."/>
            <person name="Huard M.D."/>
            <person name="Hughes L."/>
            <person name="Hurhula B."/>
            <person name="Husby M.E."/>
            <person name="Kamat A."/>
            <person name="Kanga B."/>
            <person name="Kashin S."/>
            <person name="Khazanovich D."/>
            <person name="Kisner P."/>
            <person name="Lance K."/>
            <person name="Lara M."/>
            <person name="Lee W."/>
            <person name="Lennon N."/>
            <person name="Letendre F."/>
            <person name="LeVine R."/>
            <person name="Lipovsky A."/>
            <person name="Liu X."/>
            <person name="Liu J."/>
            <person name="Liu S."/>
            <person name="Lokyitsang T."/>
            <person name="Lokyitsang Y."/>
            <person name="Lubonja R."/>
            <person name="Lui A."/>
            <person name="MacDonald P."/>
            <person name="Magnisalis V."/>
            <person name="Maru K."/>
            <person name="Matthews C."/>
            <person name="McCusker W."/>
            <person name="McDonough S."/>
            <person name="Mehta T."/>
            <person name="Meldrim J."/>
            <person name="Meneus L."/>
            <person name="Mihai O."/>
            <person name="Mihalev A."/>
            <person name="Mihova T."/>
            <person name="Mittelman R."/>
            <person name="Mlenga V."/>
            <person name="Montmayeur A."/>
            <person name="Mulrain L."/>
            <person name="Navidi A."/>
            <person name="Naylor J."/>
            <person name="Negash T."/>
            <person name="Nguyen T."/>
            <person name="Nguyen N."/>
            <person name="Nicol R."/>
            <person name="Norbu C."/>
            <person name="Norbu N."/>
            <person name="Novod N."/>
            <person name="O'Neill B."/>
            <person name="Osman S."/>
            <person name="Markiewicz E."/>
            <person name="Oyono O.L."/>
            <person name="Patti C."/>
            <person name="Phunkhang P."/>
            <person name="Pierre F."/>
            <person name="Priest M."/>
            <person name="Raghuraman S."/>
            <person name="Rege F."/>
            <person name="Reyes R."/>
            <person name="Rise C."/>
            <person name="Rogov P."/>
            <person name="Ross K."/>
            <person name="Ryan E."/>
            <person name="Settipalli S."/>
            <person name="Shea T."/>
            <person name="Sherpa N."/>
            <person name="Shi L."/>
            <person name="Shih D."/>
            <person name="Sparrow T."/>
            <person name="Spaulding J."/>
            <person name="Stalker J."/>
            <person name="Stange-Thomann N."/>
            <person name="Stavropoulos S."/>
            <person name="Stone C."/>
            <person name="Strader C."/>
            <person name="Tesfaye S."/>
            <person name="Thomson T."/>
            <person name="Thoulutsang Y."/>
            <person name="Thoulutsang D."/>
            <person name="Topham K."/>
            <person name="Topping I."/>
            <person name="Tsamla T."/>
            <person name="Vassiliev H."/>
            <person name="Vo A."/>
            <person name="Wangchuk T."/>
            <person name="Wangdi T."/>
            <person name="Weiand M."/>
            <person name="Wilkinson J."/>
            <person name="Wilson A."/>
            <person name="Yadav S."/>
            <person name="Young G."/>
            <person name="Yu Q."/>
            <person name="Zembek L."/>
            <person name="Zhong D."/>
            <person name="Zimmer A."/>
            <person name="Zwirko Z."/>
            <person name="Jaffe D.B."/>
            <person name="Alvarez P."/>
            <person name="Brockman W."/>
            <person name="Butler J."/>
            <person name="Chin C."/>
            <person name="Gnerre S."/>
            <person name="Grabherr M."/>
            <person name="Kleber M."/>
            <person name="Mauceli E."/>
            <person name="MacCallum I."/>
        </authorList>
    </citation>
    <scope>NUCLEOTIDE SEQUENCE [LARGE SCALE GENOMIC DNA]</scope>
    <source>
        <strain evidence="11">Tucson 15287-2541.00</strain>
    </source>
</reference>
<protein>
    <recommendedName>
        <fullName evidence="8">Solute carrier organic anion transporter family member</fullName>
    </recommendedName>
</protein>
<keyword evidence="4 8" id="KW-0812">Transmembrane</keyword>
<evidence type="ECO:0000256" key="3">
    <source>
        <dbReference type="ARBA" id="ARBA00022475"/>
    </source>
</evidence>
<evidence type="ECO:0000256" key="4">
    <source>
        <dbReference type="ARBA" id="ARBA00022692"/>
    </source>
</evidence>
<feature type="transmembrane region" description="Helical" evidence="8">
    <location>
        <begin position="89"/>
        <end position="108"/>
    </location>
</feature>
<feature type="transmembrane region" description="Helical" evidence="8">
    <location>
        <begin position="338"/>
        <end position="359"/>
    </location>
</feature>
<dbReference type="AlphaFoldDB" id="B4J9Q2"/>
<dbReference type="KEGG" id="dgr:6559173"/>
<dbReference type="PROSITE" id="PS51465">
    <property type="entry name" value="KAZAL_2"/>
    <property type="match status" value="1"/>
</dbReference>
<evidence type="ECO:0000256" key="7">
    <source>
        <dbReference type="ARBA" id="ARBA00023157"/>
    </source>
</evidence>
<evidence type="ECO:0000256" key="8">
    <source>
        <dbReference type="RuleBase" id="RU362056"/>
    </source>
</evidence>
<feature type="transmembrane region" description="Helical" evidence="8">
    <location>
        <begin position="524"/>
        <end position="548"/>
    </location>
</feature>
<dbReference type="GO" id="GO:0016323">
    <property type="term" value="C:basolateral plasma membrane"/>
    <property type="evidence" value="ECO:0007669"/>
    <property type="project" value="TreeGrafter"/>
</dbReference>